<evidence type="ECO:0000256" key="5">
    <source>
        <dbReference type="ARBA" id="ARBA00022989"/>
    </source>
</evidence>
<dbReference type="InterPro" id="IPR004563">
    <property type="entry name" value="Apolipo_AcylTrfase"/>
</dbReference>
<comment type="subcellular location">
    <subcellularLocation>
        <location evidence="1">Cell membrane</location>
        <topology evidence="1">Multi-pass membrane protein</topology>
    </subcellularLocation>
</comment>
<evidence type="ECO:0000256" key="1">
    <source>
        <dbReference type="ARBA" id="ARBA00004651"/>
    </source>
</evidence>
<evidence type="ECO:0000256" key="6">
    <source>
        <dbReference type="ARBA" id="ARBA00023136"/>
    </source>
</evidence>
<dbReference type="PROSITE" id="PS50263">
    <property type="entry name" value="CN_HYDROLASE"/>
    <property type="match status" value="1"/>
</dbReference>
<organism evidence="11 12">
    <name type="scientific">Actinoplanes ianthinogenes</name>
    <dbReference type="NCBI Taxonomy" id="122358"/>
    <lineage>
        <taxon>Bacteria</taxon>
        <taxon>Bacillati</taxon>
        <taxon>Actinomycetota</taxon>
        <taxon>Actinomycetes</taxon>
        <taxon>Micromonosporales</taxon>
        <taxon>Micromonosporaceae</taxon>
        <taxon>Actinoplanes</taxon>
    </lineage>
</organism>
<protein>
    <submittedName>
        <fullName evidence="11">Apolipoprotein N-acyltransferase</fullName>
    </submittedName>
</protein>
<feature type="compositionally biased region" description="Low complexity" evidence="8">
    <location>
        <begin position="459"/>
        <end position="468"/>
    </location>
</feature>
<dbReference type="Pfam" id="PF20154">
    <property type="entry name" value="LNT_N"/>
    <property type="match status" value="1"/>
</dbReference>
<feature type="region of interest" description="Disordered" evidence="8">
    <location>
        <begin position="453"/>
        <end position="476"/>
    </location>
</feature>
<keyword evidence="6 9" id="KW-0472">Membrane</keyword>
<feature type="transmembrane region" description="Helical" evidence="9">
    <location>
        <begin position="70"/>
        <end position="97"/>
    </location>
</feature>
<gene>
    <name evidence="11" type="primary">lnt</name>
    <name evidence="11" type="ORF">Aiant_04050</name>
</gene>
<keyword evidence="7" id="KW-0012">Acyltransferase</keyword>
<keyword evidence="12" id="KW-1185">Reference proteome</keyword>
<evidence type="ECO:0000313" key="11">
    <source>
        <dbReference type="EMBL" id="BCJ39748.1"/>
    </source>
</evidence>
<dbReference type="Gene3D" id="3.60.110.10">
    <property type="entry name" value="Carbon-nitrogen hydrolase"/>
    <property type="match status" value="1"/>
</dbReference>
<evidence type="ECO:0000256" key="9">
    <source>
        <dbReference type="SAM" id="Phobius"/>
    </source>
</evidence>
<evidence type="ECO:0000256" key="8">
    <source>
        <dbReference type="SAM" id="MobiDB-lite"/>
    </source>
</evidence>
<proteinExistence type="predicted"/>
<dbReference type="InterPro" id="IPR036526">
    <property type="entry name" value="C-N_Hydrolase_sf"/>
</dbReference>
<keyword evidence="3" id="KW-0808">Transferase</keyword>
<dbReference type="PANTHER" id="PTHR38686:SF1">
    <property type="entry name" value="APOLIPOPROTEIN N-ACYLTRANSFERASE"/>
    <property type="match status" value="1"/>
</dbReference>
<dbReference type="PANTHER" id="PTHR38686">
    <property type="entry name" value="APOLIPOPROTEIN N-ACYLTRANSFERASE"/>
    <property type="match status" value="1"/>
</dbReference>
<feature type="domain" description="CN hydrolase" evidence="10">
    <location>
        <begin position="210"/>
        <end position="423"/>
    </location>
</feature>
<feature type="transmembrane region" description="Helical" evidence="9">
    <location>
        <begin position="104"/>
        <end position="123"/>
    </location>
</feature>
<dbReference type="SUPFAM" id="SSF56317">
    <property type="entry name" value="Carbon-nitrogen hydrolase"/>
    <property type="match status" value="1"/>
</dbReference>
<sequence length="476" mass="50412">MSTIVAAALSALLWLGGYGLQPLPILTWLAPLPLLVLAAFAHRKALFATLLAWPLGQLAMATYYHRTLQIPLPVVIAFVLYGTALATGTIGLAGALLRRGRTATAILATPALWVLGEYTVSLLMPNGAWWSLAYTQADVRPIIQLTALTGVWGVTYLLLATPIALAALLTAGKRATRTKPALACLLALTVTTAGWATWSLTRPSAATGKLRVGLVALEQTEDGLPLDQPSGQELLARYLPRVQSLAGQGATIVVLPEKVFTASPQALAAAFRPVTNRGVQVIVGAVQHDGGTARNVAVVLGPAVRTYAKQHLIKGLEDDWLTPGDDDLIVDGRYGIAICKDLDFPDLTRRYRAHGATMLLVPALDFTGDGWLHSRMAVVRGVETGTTVVRAAAFGRLTVSGPTGRLLGEATAGDAQLLVTVAPSAPGTFYGRTGNWFLIFSLVLVLMAGRRATRRRPGARGPRSATGRLPSTARPR</sequence>
<dbReference type="CDD" id="cd07197">
    <property type="entry name" value="nitrilase"/>
    <property type="match status" value="1"/>
</dbReference>
<dbReference type="Pfam" id="PF00795">
    <property type="entry name" value="CN_hydrolase"/>
    <property type="match status" value="1"/>
</dbReference>
<evidence type="ECO:0000313" key="12">
    <source>
        <dbReference type="Proteomes" id="UP000676967"/>
    </source>
</evidence>
<dbReference type="Proteomes" id="UP000676967">
    <property type="component" value="Chromosome"/>
</dbReference>
<reference evidence="11 12" key="1">
    <citation type="submission" date="2020-08" db="EMBL/GenBank/DDBJ databases">
        <title>Whole genome shotgun sequence of Actinoplanes ianthinogenes NBRC 13996.</title>
        <authorList>
            <person name="Komaki H."/>
            <person name="Tamura T."/>
        </authorList>
    </citation>
    <scope>NUCLEOTIDE SEQUENCE [LARGE SCALE GENOMIC DNA]</scope>
    <source>
        <strain evidence="11 12">NBRC 13996</strain>
    </source>
</reference>
<dbReference type="RefSeq" id="WP_189335567.1">
    <property type="nucleotide sequence ID" value="NZ_AP023356.1"/>
</dbReference>
<name>A0ABN6C3Q4_9ACTN</name>
<evidence type="ECO:0000256" key="3">
    <source>
        <dbReference type="ARBA" id="ARBA00022679"/>
    </source>
</evidence>
<feature type="transmembrane region" description="Helical" evidence="9">
    <location>
        <begin position="143"/>
        <end position="169"/>
    </location>
</feature>
<evidence type="ECO:0000259" key="10">
    <source>
        <dbReference type="PROSITE" id="PS50263"/>
    </source>
</evidence>
<keyword evidence="4 9" id="KW-0812">Transmembrane</keyword>
<feature type="transmembrane region" description="Helical" evidence="9">
    <location>
        <begin position="181"/>
        <end position="200"/>
    </location>
</feature>
<keyword evidence="5 9" id="KW-1133">Transmembrane helix</keyword>
<dbReference type="InterPro" id="IPR003010">
    <property type="entry name" value="C-N_Hydrolase"/>
</dbReference>
<dbReference type="EMBL" id="AP023356">
    <property type="protein sequence ID" value="BCJ39748.1"/>
    <property type="molecule type" value="Genomic_DNA"/>
</dbReference>
<keyword evidence="2" id="KW-1003">Cell membrane</keyword>
<accession>A0ABN6C3Q4</accession>
<evidence type="ECO:0000256" key="4">
    <source>
        <dbReference type="ARBA" id="ARBA00022692"/>
    </source>
</evidence>
<evidence type="ECO:0000256" key="7">
    <source>
        <dbReference type="ARBA" id="ARBA00023315"/>
    </source>
</evidence>
<evidence type="ECO:0000256" key="2">
    <source>
        <dbReference type="ARBA" id="ARBA00022475"/>
    </source>
</evidence>
<dbReference type="InterPro" id="IPR045378">
    <property type="entry name" value="LNT_N"/>
</dbReference>